<keyword evidence="2" id="KW-1185">Reference proteome</keyword>
<dbReference type="Proteomes" id="UP000031643">
    <property type="component" value="Chromosome"/>
</dbReference>
<organism evidence="1 2">
    <name type="scientific">Methyloceanibacter caenitepidi</name>
    <dbReference type="NCBI Taxonomy" id="1384459"/>
    <lineage>
        <taxon>Bacteria</taxon>
        <taxon>Pseudomonadati</taxon>
        <taxon>Pseudomonadota</taxon>
        <taxon>Alphaproteobacteria</taxon>
        <taxon>Hyphomicrobiales</taxon>
        <taxon>Hyphomicrobiaceae</taxon>
        <taxon>Methyloceanibacter</taxon>
    </lineage>
</organism>
<dbReference type="OrthoDB" id="9791656at2"/>
<protein>
    <submittedName>
        <fullName evidence="1">Uncharacterized protein</fullName>
    </submittedName>
</protein>
<evidence type="ECO:0000313" key="2">
    <source>
        <dbReference type="Proteomes" id="UP000031643"/>
    </source>
</evidence>
<sequence length="267" mass="30503">MNVCTTTSEFEGRPLNADEFARRIWQRYIEANVEYMRLNDAHEDARCGTSEEIRELECPWTPDSAGHMECIQFEKTENHLLYELDRVDPVKCEDGIWLVREFRISSSEAAAIFRSAKRSIKCPRRPGGLSEDMLRWQPYPDANSEQDALDTSKRLAEKEWRSWKRRVSAIRRKYRAEALEQELLCWFDEQVCGLAQQIANMDVTGAASRAVKLALYSAIEGRYDMEAIEATESDTIDDIELAAIGSVYREAAAAAGFDPIAEFRANA</sequence>
<dbReference type="AlphaFoldDB" id="A0A0A8K619"/>
<dbReference type="RefSeq" id="WP_045366981.1">
    <property type="nucleotide sequence ID" value="NZ_AP014648.1"/>
</dbReference>
<gene>
    <name evidence="1" type="ORF">GL4_1990</name>
</gene>
<reference evidence="1 2" key="1">
    <citation type="submission" date="2014-09" db="EMBL/GenBank/DDBJ databases">
        <title>Genome sequencing of Methyloceanibacter caenitepidi Gela4.</title>
        <authorList>
            <person name="Takeuchi M."/>
            <person name="Susumu S."/>
            <person name="Kamagata Y."/>
            <person name="Oshima K."/>
            <person name="Hattori M."/>
            <person name="Iwasaki W."/>
        </authorList>
    </citation>
    <scope>NUCLEOTIDE SEQUENCE [LARGE SCALE GENOMIC DNA]</scope>
    <source>
        <strain evidence="1 2">Gela4</strain>
    </source>
</reference>
<dbReference type="KEGG" id="mcg:GL4_1990"/>
<proteinExistence type="predicted"/>
<accession>A0A0A8K619</accession>
<dbReference type="EMBL" id="AP014648">
    <property type="protein sequence ID" value="BAQ17439.1"/>
    <property type="molecule type" value="Genomic_DNA"/>
</dbReference>
<evidence type="ECO:0000313" key="1">
    <source>
        <dbReference type="EMBL" id="BAQ17439.1"/>
    </source>
</evidence>
<name>A0A0A8K619_9HYPH</name>
<dbReference type="HOGENOM" id="CLU_1041342_0_0_5"/>